<dbReference type="InterPro" id="IPR027417">
    <property type="entry name" value="P-loop_NTPase"/>
</dbReference>
<dbReference type="Pfam" id="PF20469">
    <property type="entry name" value="OLD-like_TOPRIM"/>
    <property type="match status" value="1"/>
</dbReference>
<dbReference type="EMBL" id="BJUM01000006">
    <property type="protein sequence ID" value="GEK53985.1"/>
    <property type="molecule type" value="Genomic_DNA"/>
</dbReference>
<dbReference type="SUPFAM" id="SSF52540">
    <property type="entry name" value="P-loop containing nucleoside triphosphate hydrolases"/>
    <property type="match status" value="1"/>
</dbReference>
<accession>A0A510XSK9</accession>
<dbReference type="PANTHER" id="PTHR43581:SF4">
    <property type="entry name" value="ATP_GTP PHOSPHATASE"/>
    <property type="match status" value="1"/>
</dbReference>
<keyword evidence="3" id="KW-0378">Hydrolase</keyword>
<dbReference type="InterPro" id="IPR041685">
    <property type="entry name" value="AAA_GajA/Old/RecF-like"/>
</dbReference>
<evidence type="ECO:0000313" key="4">
    <source>
        <dbReference type="Proteomes" id="UP000321419"/>
    </source>
</evidence>
<dbReference type="InterPro" id="IPR034139">
    <property type="entry name" value="TOPRIM_OLD"/>
</dbReference>
<keyword evidence="3" id="KW-0540">Nuclease</keyword>
<keyword evidence="3" id="KW-0255">Endonuclease</keyword>
<evidence type="ECO:0000259" key="2">
    <source>
        <dbReference type="Pfam" id="PF20469"/>
    </source>
</evidence>
<reference evidence="3 4" key="1">
    <citation type="submission" date="2019-07" db="EMBL/GenBank/DDBJ databases">
        <title>Whole genome shotgun sequence of Pseudoalteromonas espejiana NBRC 102222.</title>
        <authorList>
            <person name="Hosoyama A."/>
            <person name="Uohara A."/>
            <person name="Ohji S."/>
            <person name="Ichikawa N."/>
        </authorList>
    </citation>
    <scope>NUCLEOTIDE SEQUENCE [LARGE SCALE GENOMIC DNA]</scope>
    <source>
        <strain evidence="3 4">NBRC 102222</strain>
    </source>
</reference>
<dbReference type="CDD" id="cd01026">
    <property type="entry name" value="TOPRIM_OLD"/>
    <property type="match status" value="1"/>
</dbReference>
<comment type="caution">
    <text evidence="3">The sequence shown here is derived from an EMBL/GenBank/DDBJ whole genome shotgun (WGS) entry which is preliminary data.</text>
</comment>
<feature type="domain" description="Endonuclease GajA/Old nuclease/RecF-like AAA" evidence="1">
    <location>
        <begin position="1"/>
        <end position="379"/>
    </location>
</feature>
<dbReference type="Gene3D" id="3.40.50.300">
    <property type="entry name" value="P-loop containing nucleotide triphosphate hydrolases"/>
    <property type="match status" value="1"/>
</dbReference>
<dbReference type="AlphaFoldDB" id="A0A510XSK9"/>
<sequence>MYINSIKVKNFRLIKNAVLNLKGDEQELKKDDDKLSLLIGRNNTGKTSFIVLLERFLGSKNPVFQFDDFPLSLREKLLSIDRNTNVENLAISLLLDIKYDVKDNLANVSDFILDLDDKQRSVKIYFEAKILLNPLLKELDKISDRHDDYIKKYLYKFLQTKVYALEDESDLELINQVKLEEQVRDWTTVKNLINIQVIHAKRDVASSESGNKKAVLSRLTSAYYNKKNKLSFDDITAINKSMIDMDASLNELYKSQFKGFLDTAKEFLGLHNLGVISALESEGVVENFSKVIYGKLEEQLPEHLNGLGYMNILYLILQIEIRKLDFEDAPKDINLLIIEEPEAHTHPQMQYVFIDKVKNLVSTIPNLQTLITSHSSHIVNRSDFKSIRYFLKSEGTAKIKDFYRDLNEKYSAEDEKANKDEKANFKFLQQYLTVHSSELFFSEKIIFIEGTTEKLLLPLFINQLDKDNKDTSSYNPISSQNISILEVGANAKAFRHFIDFLQIKTLVITDIDTAIKNGSNYPAAPVKGSLIQVTLVLNII</sequence>
<name>A0A510XSK9_9GAMM</name>
<proteinExistence type="predicted"/>
<dbReference type="GO" id="GO:0004519">
    <property type="term" value="F:endonuclease activity"/>
    <property type="evidence" value="ECO:0007669"/>
    <property type="project" value="UniProtKB-KW"/>
</dbReference>
<organism evidence="3 4">
    <name type="scientific">Pseudoalteromonas espejiana</name>
    <dbReference type="NCBI Taxonomy" id="28107"/>
    <lineage>
        <taxon>Bacteria</taxon>
        <taxon>Pseudomonadati</taxon>
        <taxon>Pseudomonadota</taxon>
        <taxon>Gammaproteobacteria</taxon>
        <taxon>Alteromonadales</taxon>
        <taxon>Pseudoalteromonadaceae</taxon>
        <taxon>Pseudoalteromonas</taxon>
    </lineage>
</organism>
<evidence type="ECO:0000259" key="1">
    <source>
        <dbReference type="Pfam" id="PF13175"/>
    </source>
</evidence>
<protein>
    <submittedName>
        <fullName evidence="3">ATP-dependent endonuclease</fullName>
    </submittedName>
</protein>
<dbReference type="RefSeq" id="WP_214631483.1">
    <property type="nucleotide sequence ID" value="NZ_BJUM01000006.1"/>
</dbReference>
<evidence type="ECO:0000313" key="3">
    <source>
        <dbReference type="EMBL" id="GEK53985.1"/>
    </source>
</evidence>
<dbReference type="PANTHER" id="PTHR43581">
    <property type="entry name" value="ATP/GTP PHOSPHATASE"/>
    <property type="match status" value="1"/>
</dbReference>
<dbReference type="Proteomes" id="UP000321419">
    <property type="component" value="Unassembled WGS sequence"/>
</dbReference>
<gene>
    <name evidence="3" type="ORF">PES01_08300</name>
</gene>
<dbReference type="Pfam" id="PF13175">
    <property type="entry name" value="AAA_15"/>
    <property type="match status" value="1"/>
</dbReference>
<dbReference type="InterPro" id="IPR051396">
    <property type="entry name" value="Bact_Antivir_Def_Nuclease"/>
</dbReference>
<feature type="domain" description="OLD protein-like TOPRIM" evidence="2">
    <location>
        <begin position="440"/>
        <end position="512"/>
    </location>
</feature>
<keyword evidence="4" id="KW-1185">Reference proteome</keyword>